<evidence type="ECO:0000256" key="5">
    <source>
        <dbReference type="ARBA" id="ARBA00022842"/>
    </source>
</evidence>
<evidence type="ECO:0000256" key="1">
    <source>
        <dbReference type="ARBA" id="ARBA00022679"/>
    </source>
</evidence>
<dbReference type="GO" id="GO:0008773">
    <property type="term" value="F:[protein-PII] uridylyltransferase activity"/>
    <property type="evidence" value="ECO:0007669"/>
    <property type="project" value="UniProtKB-UniRule"/>
</dbReference>
<evidence type="ECO:0000259" key="8">
    <source>
        <dbReference type="PROSITE" id="PS51671"/>
    </source>
</evidence>
<dbReference type="PROSITE" id="PS51671">
    <property type="entry name" value="ACT"/>
    <property type="match status" value="2"/>
</dbReference>
<accession>A0A4Y6PP86</accession>
<evidence type="ECO:0000256" key="3">
    <source>
        <dbReference type="ARBA" id="ARBA00022737"/>
    </source>
</evidence>
<comment type="catalytic activity">
    <reaction evidence="7">
        <text>[protein-PII]-L-tyrosine + UTP = [protein-PII]-uridylyl-L-tyrosine + diphosphate</text>
        <dbReference type="Rhea" id="RHEA:13673"/>
        <dbReference type="Rhea" id="RHEA-COMP:12147"/>
        <dbReference type="Rhea" id="RHEA-COMP:12148"/>
        <dbReference type="ChEBI" id="CHEBI:33019"/>
        <dbReference type="ChEBI" id="CHEBI:46398"/>
        <dbReference type="ChEBI" id="CHEBI:46858"/>
        <dbReference type="ChEBI" id="CHEBI:90602"/>
        <dbReference type="EC" id="2.7.7.59"/>
    </reaction>
</comment>
<keyword evidence="5 7" id="KW-0460">Magnesium</keyword>
<dbReference type="PIRSF" id="PIRSF006288">
    <property type="entry name" value="PII_uridyltransf"/>
    <property type="match status" value="1"/>
</dbReference>
<feature type="domain" description="ACT" evidence="8">
    <location>
        <begin position="826"/>
        <end position="903"/>
    </location>
</feature>
<comment type="function">
    <text evidence="7">Modifies, by uridylylation and deuridylylation, the PII regulatory proteins (GlnB and homologs), in response to the nitrogen status of the cell that GlnD senses through the glutamine level. Under low glutamine levels, catalyzes the conversion of the PII proteins and UTP to PII-UMP and PPi, while under higher glutamine levels, GlnD hydrolyzes PII-UMP to PII and UMP (deuridylylation). Thus, controls uridylylation state and activity of the PII proteins, and plays an important role in the regulation of nitrogen metabolism.</text>
</comment>
<dbReference type="CDD" id="cd04899">
    <property type="entry name" value="ACT_ACR-UUR-like_2"/>
    <property type="match status" value="1"/>
</dbReference>
<sequence length="903" mass="101823">MTQTPPAVSEAIERHRSERARLAQKALVGADSLQIAAELTELTDRFVLEVWREAAEPRVLEKTAVLALGGYGRRELAFGSDIDVMFELGDSALFDSEELHHSVERFLTWCRDARLKLGHAVRTPAQTREEFESDPRTPISVLDTRALAGQPEASWETVRAPEAADFLRGDDDGVGFVELLMRGYEARLERNGKTVYLLEPDIKSGEGGLRDLNCIHWAGRVRWRFVPAERAYPDIGWTAEFRQKYISGLRWLMGLRHLLHINHEREHDRLTFPDQEKIAAILLEMGGDETSDPNSMAEELMRRHYKEARDISMLTQRLLRRWQIVEGGKEVEVGSIFSLSNGQLALSEDAHRERLAPEHVMEALEQASAHDALLDPVLEMAIADSVEAWGEAEREDKQLNRRFRQLLTDADASPKTSERLLENGILTKLLPEFEPIVCHVQHDVYHVYTTDVHSLKCLERARSLVSGSPDPEAQRWRLFTAVADEVERTEILLLAALFHDIGKNRGGDHSRRGAEMMNDIGRRLDMETSDIDQLAFLVREHLTVSDTARRRDLSDPRVVREIASRLRTVETLNELTALTFCDMSTVGPNVMTDWNATLIGELYRRARQAIEGGLESVWRGQQALVEQNRDALWKLSQAKIDAQLSSGELRSQLDAFIRDVPTDHFAKTEPSSLLRQFDTYRQARQAEQTRVRFTPMRERGVTELIVCAQDVPGTLAKIAGVISASGLNIMTAEIVTTAGGRTLDIFQVSQSPPRASLVAQRSTRPPDDPRRLERLEEKLVAVLDGEVSVESLLKQRISETRLAPRPTPSVKTSVEARQDISDAFTVLEVRAPDRLGLLYEITRTLWEHDVSTYISKIDSLGTQIIDTFYVEGVGGGKLSDDKTGEVLNALYETLESSPYLDET</sequence>
<dbReference type="HAMAP" id="MF_00277">
    <property type="entry name" value="PII_uridylyl_transf"/>
    <property type="match status" value="1"/>
</dbReference>
<dbReference type="Pfam" id="PF08335">
    <property type="entry name" value="GlnD_UR_UTase"/>
    <property type="match status" value="1"/>
</dbReference>
<comment type="caution">
    <text evidence="7">Lacks conserved residue(s) required for the propagation of feature annotation.</text>
</comment>
<dbReference type="InterPro" id="IPR010043">
    <property type="entry name" value="UTase/UR"/>
</dbReference>
<dbReference type="CDD" id="cd05401">
    <property type="entry name" value="NT_GlnE_GlnD_like"/>
    <property type="match status" value="1"/>
</dbReference>
<dbReference type="OrthoDB" id="9758038at2"/>
<comment type="similarity">
    <text evidence="7">Belongs to the GlnD family.</text>
</comment>
<keyword evidence="3" id="KW-0677">Repeat</keyword>
<dbReference type="Pfam" id="PF01966">
    <property type="entry name" value="HD"/>
    <property type="match status" value="1"/>
</dbReference>
<comment type="catalytic activity">
    <reaction evidence="7">
        <text>[protein-PII]-uridylyl-L-tyrosine + H2O = [protein-PII]-L-tyrosine + UMP + H(+)</text>
        <dbReference type="Rhea" id="RHEA:48600"/>
        <dbReference type="Rhea" id="RHEA-COMP:12147"/>
        <dbReference type="Rhea" id="RHEA-COMP:12148"/>
        <dbReference type="ChEBI" id="CHEBI:15377"/>
        <dbReference type="ChEBI" id="CHEBI:15378"/>
        <dbReference type="ChEBI" id="CHEBI:46858"/>
        <dbReference type="ChEBI" id="CHEBI:57865"/>
        <dbReference type="ChEBI" id="CHEBI:90602"/>
    </reaction>
</comment>
<evidence type="ECO:0000256" key="4">
    <source>
        <dbReference type="ARBA" id="ARBA00022801"/>
    </source>
</evidence>
<dbReference type="Gene3D" id="3.30.460.10">
    <property type="entry name" value="Beta Polymerase, domain 2"/>
    <property type="match status" value="1"/>
</dbReference>
<keyword evidence="11" id="KW-1185">Reference proteome</keyword>
<dbReference type="PANTHER" id="PTHR47320">
    <property type="entry name" value="BIFUNCTIONAL URIDYLYLTRANSFERASE/URIDYLYL-REMOVING ENZYME"/>
    <property type="match status" value="1"/>
</dbReference>
<comment type="cofactor">
    <cofactor evidence="7">
        <name>Mg(2+)</name>
        <dbReference type="ChEBI" id="CHEBI:18420"/>
    </cofactor>
</comment>
<dbReference type="GO" id="GO:0008081">
    <property type="term" value="F:phosphoric diester hydrolase activity"/>
    <property type="evidence" value="ECO:0007669"/>
    <property type="project" value="UniProtKB-UniRule"/>
</dbReference>
<keyword evidence="4 7" id="KW-0378">Hydrolase</keyword>
<feature type="region of interest" description="Uridylyltransferase" evidence="7">
    <location>
        <begin position="1"/>
        <end position="332"/>
    </location>
</feature>
<dbReference type="SMART" id="SM00471">
    <property type="entry name" value="HDc"/>
    <property type="match status" value="1"/>
</dbReference>
<comment type="activity regulation">
    <text evidence="7">Uridylyltransferase (UTase) activity is inhibited by glutamine, while glutamine activates uridylyl-removing (UR) activity.</text>
</comment>
<dbReference type="InterPro" id="IPR002912">
    <property type="entry name" value="ACT_dom"/>
</dbReference>
<evidence type="ECO:0000256" key="7">
    <source>
        <dbReference type="HAMAP-Rule" id="MF_00277"/>
    </source>
</evidence>
<evidence type="ECO:0000259" key="9">
    <source>
        <dbReference type="PROSITE" id="PS51831"/>
    </source>
</evidence>
<feature type="domain" description="ACT" evidence="8">
    <location>
        <begin position="703"/>
        <end position="794"/>
    </location>
</feature>
<dbReference type="Proteomes" id="UP000315995">
    <property type="component" value="Chromosome"/>
</dbReference>
<keyword evidence="6 7" id="KW-0511">Multifunctional enzyme</keyword>
<dbReference type="InterPro" id="IPR043519">
    <property type="entry name" value="NT_sf"/>
</dbReference>
<keyword evidence="1 7" id="KW-0808">Transferase</keyword>
<dbReference type="AlphaFoldDB" id="A0A4Y6PP86"/>
<protein>
    <recommendedName>
        <fullName evidence="7">Bifunctional uridylyltransferase/uridylyl-removing enzyme</fullName>
        <shortName evidence="7">UTase/UR</shortName>
    </recommendedName>
    <alternativeName>
        <fullName evidence="7">Bifunctional [protein-PII] modification enzyme</fullName>
    </alternativeName>
    <alternativeName>
        <fullName evidence="7">Bifunctional nitrogen sensor protein</fullName>
    </alternativeName>
    <domain>
        <recommendedName>
            <fullName evidence="7">[Protein-PII] uridylyltransferase</fullName>
            <shortName evidence="7">PII uridylyltransferase</shortName>
            <shortName evidence="7">UTase</shortName>
            <ecNumber evidence="7">2.7.7.59</ecNumber>
        </recommendedName>
    </domain>
    <domain>
        <recommendedName>
            <fullName evidence="7">[Protein-PII]-UMP uridylyl-removing enzyme</fullName>
            <shortName evidence="7">UR</shortName>
            <ecNumber evidence="7">3.1.4.-</ecNumber>
        </recommendedName>
    </domain>
</protein>
<dbReference type="PANTHER" id="PTHR47320:SF1">
    <property type="entry name" value="BIFUNCTIONAL URIDYLYLTRANSFERASE_URIDYLYL-REMOVING ENZYME"/>
    <property type="match status" value="1"/>
</dbReference>
<keyword evidence="2 7" id="KW-0548">Nucleotidyltransferase</keyword>
<dbReference type="EC" id="2.7.7.59" evidence="7"/>
<dbReference type="PROSITE" id="PS51831">
    <property type="entry name" value="HD"/>
    <property type="match status" value="1"/>
</dbReference>
<dbReference type="CDD" id="cd00077">
    <property type="entry name" value="HDc"/>
    <property type="match status" value="1"/>
</dbReference>
<dbReference type="SUPFAM" id="SSF55021">
    <property type="entry name" value="ACT-like"/>
    <property type="match status" value="2"/>
</dbReference>
<dbReference type="RefSeq" id="WP_141196416.1">
    <property type="nucleotide sequence ID" value="NZ_CP041186.1"/>
</dbReference>
<gene>
    <name evidence="7 10" type="primary">glnD</name>
    <name evidence="10" type="ORF">FIV42_03920</name>
</gene>
<dbReference type="Gene3D" id="1.10.3090.10">
    <property type="entry name" value="cca-adding enzyme, domain 2"/>
    <property type="match status" value="1"/>
</dbReference>
<dbReference type="EMBL" id="CP041186">
    <property type="protein sequence ID" value="QDG49919.1"/>
    <property type="molecule type" value="Genomic_DNA"/>
</dbReference>
<dbReference type="CDD" id="cd04900">
    <property type="entry name" value="ACT_UUR-like_1"/>
    <property type="match status" value="1"/>
</dbReference>
<dbReference type="InterPro" id="IPR013546">
    <property type="entry name" value="PII_UdlTrfase/GS_AdlTrfase"/>
</dbReference>
<dbReference type="NCBIfam" id="TIGR01693">
    <property type="entry name" value="UTase_glnD"/>
    <property type="match status" value="1"/>
</dbReference>
<evidence type="ECO:0000313" key="10">
    <source>
        <dbReference type="EMBL" id="QDG49919.1"/>
    </source>
</evidence>
<reference evidence="10 11" key="1">
    <citation type="submission" date="2019-06" db="EMBL/GenBank/DDBJ databases">
        <title>Persicimonas caeni gen. nov., sp. nov., a predatory bacterium isolated from solar saltern.</title>
        <authorList>
            <person name="Wang S."/>
        </authorList>
    </citation>
    <scope>NUCLEOTIDE SEQUENCE [LARGE SCALE GENOMIC DNA]</scope>
    <source>
        <strain evidence="10 11">YN101</strain>
    </source>
</reference>
<proteinExistence type="inferred from homology"/>
<dbReference type="EC" id="3.1.4.-" evidence="7"/>
<dbReference type="InterPro" id="IPR006674">
    <property type="entry name" value="HD_domain"/>
</dbReference>
<evidence type="ECO:0000256" key="2">
    <source>
        <dbReference type="ARBA" id="ARBA00022695"/>
    </source>
</evidence>
<feature type="domain" description="HD" evidence="9">
    <location>
        <begin position="450"/>
        <end position="575"/>
    </location>
</feature>
<dbReference type="GO" id="GO:0006808">
    <property type="term" value="P:regulation of nitrogen utilization"/>
    <property type="evidence" value="ECO:0007669"/>
    <property type="project" value="UniProtKB-UniRule"/>
</dbReference>
<organism evidence="10 11">
    <name type="scientific">Persicimonas caeni</name>
    <dbReference type="NCBI Taxonomy" id="2292766"/>
    <lineage>
        <taxon>Bacteria</taxon>
        <taxon>Deltaproteobacteria</taxon>
        <taxon>Bradymonadales</taxon>
        <taxon>Bradymonadaceae</taxon>
        <taxon>Persicimonas</taxon>
    </lineage>
</organism>
<evidence type="ECO:0000313" key="11">
    <source>
        <dbReference type="Proteomes" id="UP000315995"/>
    </source>
</evidence>
<accession>A0A5B8XZT5</accession>
<comment type="domain">
    <text evidence="7">Has four distinct domains: an N-terminal nucleotidyltransferase (NT) domain responsible for UTase activity, a central HD domain that encodes UR activity, and two C-terminal ACT domains that seem to have a role in glutamine sensing.</text>
</comment>
<evidence type="ECO:0000256" key="6">
    <source>
        <dbReference type="ARBA" id="ARBA00023268"/>
    </source>
</evidence>
<name>A0A4Y6PP86_PERCE</name>
<dbReference type="SUPFAM" id="SSF81301">
    <property type="entry name" value="Nucleotidyltransferase"/>
    <property type="match status" value="1"/>
</dbReference>
<dbReference type="InterPro" id="IPR003607">
    <property type="entry name" value="HD/PDEase_dom"/>
</dbReference>
<dbReference type="InterPro" id="IPR045865">
    <property type="entry name" value="ACT-like_dom_sf"/>
</dbReference>
<dbReference type="SUPFAM" id="SSF109604">
    <property type="entry name" value="HD-domain/PDEase-like"/>
    <property type="match status" value="1"/>
</dbReference>